<dbReference type="SMART" id="SM00737">
    <property type="entry name" value="ML"/>
    <property type="match status" value="1"/>
</dbReference>
<dbReference type="InterPro" id="IPR003172">
    <property type="entry name" value="ML_dom"/>
</dbReference>
<feature type="domain" description="MD-2-related lipid-recognition" evidence="8">
    <location>
        <begin position="28"/>
        <end position="152"/>
    </location>
</feature>
<evidence type="ECO:0000259" key="8">
    <source>
        <dbReference type="SMART" id="SM00737"/>
    </source>
</evidence>
<dbReference type="PANTHER" id="PTHR11306:SF0">
    <property type="entry name" value="PHOSPHATIDYLGLYCEROL_PHOSPHATIDYLINOSITOL TRANSFER PROTEIN"/>
    <property type="match status" value="1"/>
</dbReference>
<dbReference type="EnsemblMetazoa" id="Aqu2.1.16771_001">
    <property type="protein sequence ID" value="Aqu2.1.16771_001"/>
    <property type="gene ID" value="Aqu2.1.16771"/>
</dbReference>
<reference evidence="9" key="1">
    <citation type="submission" date="2017-05" db="UniProtKB">
        <authorList>
            <consortium name="EnsemblMetazoa"/>
        </authorList>
    </citation>
    <scope>IDENTIFICATION</scope>
</reference>
<name>A0A1X7TPH8_AMPQE</name>
<keyword evidence="5 7" id="KW-0732">Signal</keyword>
<dbReference type="InterPro" id="IPR036846">
    <property type="entry name" value="GM2-AP_sf"/>
</dbReference>
<evidence type="ECO:0000256" key="6">
    <source>
        <dbReference type="ARBA" id="ARBA00023055"/>
    </source>
</evidence>
<accession>A0A1X7TPH8</accession>
<dbReference type="InterPro" id="IPR039670">
    <property type="entry name" value="NPC2-like"/>
</dbReference>
<dbReference type="SUPFAM" id="SSF81296">
    <property type="entry name" value="E set domains"/>
    <property type="match status" value="1"/>
</dbReference>
<keyword evidence="6" id="KW-0445">Lipid transport</keyword>
<dbReference type="InterPro" id="IPR014756">
    <property type="entry name" value="Ig_E-set"/>
</dbReference>
<sequence>MGRLVEYILLLLSVVLVVSTLTGSTNNYYNAVTKKFAEFTNVSLTPNPLIRGKAYHIQGTSDIKKTIQWGILHITMTYNFKNYTNITFVDEKYNLCDFLVDLLKLHCPVPPGIYPLNYTDTIPKLFWQGRYYAKATAYNEEGEEMMCQMIDVNINE</sequence>
<evidence type="ECO:0000256" key="3">
    <source>
        <dbReference type="ARBA" id="ARBA00011245"/>
    </source>
</evidence>
<dbReference type="InParanoid" id="A0A1X7TPH8"/>
<feature type="chain" id="PRO_5010865378" description="MD-2-related lipid-recognition domain-containing protein" evidence="7">
    <location>
        <begin position="21"/>
        <end position="156"/>
    </location>
</feature>
<evidence type="ECO:0000256" key="1">
    <source>
        <dbReference type="ARBA" id="ARBA00002053"/>
    </source>
</evidence>
<dbReference type="OrthoDB" id="6409159at2759"/>
<evidence type="ECO:0000256" key="2">
    <source>
        <dbReference type="ARBA" id="ARBA00006370"/>
    </source>
</evidence>
<dbReference type="AlphaFoldDB" id="A0A1X7TPH8"/>
<dbReference type="Gene3D" id="2.70.220.10">
    <property type="entry name" value="Ganglioside GM2 activator"/>
    <property type="match status" value="1"/>
</dbReference>
<feature type="signal peptide" evidence="7">
    <location>
        <begin position="1"/>
        <end position="20"/>
    </location>
</feature>
<dbReference type="Pfam" id="PF02221">
    <property type="entry name" value="E1_DerP2_DerF2"/>
    <property type="match status" value="1"/>
</dbReference>
<evidence type="ECO:0000256" key="4">
    <source>
        <dbReference type="ARBA" id="ARBA00022448"/>
    </source>
</evidence>
<organism evidence="9">
    <name type="scientific">Amphimedon queenslandica</name>
    <name type="common">Sponge</name>
    <dbReference type="NCBI Taxonomy" id="400682"/>
    <lineage>
        <taxon>Eukaryota</taxon>
        <taxon>Metazoa</taxon>
        <taxon>Porifera</taxon>
        <taxon>Demospongiae</taxon>
        <taxon>Heteroscleromorpha</taxon>
        <taxon>Haplosclerida</taxon>
        <taxon>Niphatidae</taxon>
        <taxon>Amphimedon</taxon>
    </lineage>
</organism>
<evidence type="ECO:0000256" key="5">
    <source>
        <dbReference type="ARBA" id="ARBA00022729"/>
    </source>
</evidence>
<comment type="subunit">
    <text evidence="3">Monomer.</text>
</comment>
<proteinExistence type="inferred from homology"/>
<comment type="function">
    <text evidence="1">Catalyzes the intermembrane transfer of phosphatidylglycerol and phosphatidylinositol.</text>
</comment>
<dbReference type="PANTHER" id="PTHR11306">
    <property type="entry name" value="NIEMANN PICK TYPE C2 PROTEIN NPC2-RELATED"/>
    <property type="match status" value="1"/>
</dbReference>
<dbReference type="eggNOG" id="KOG4680">
    <property type="taxonomic scope" value="Eukaryota"/>
</dbReference>
<dbReference type="GO" id="GO:0032934">
    <property type="term" value="F:sterol binding"/>
    <property type="evidence" value="ECO:0007669"/>
    <property type="project" value="InterPro"/>
</dbReference>
<keyword evidence="4" id="KW-0813">Transport</keyword>
<comment type="similarity">
    <text evidence="2">Belongs to the NPC2 family.</text>
</comment>
<evidence type="ECO:0000256" key="7">
    <source>
        <dbReference type="SAM" id="SignalP"/>
    </source>
</evidence>
<dbReference type="GO" id="GO:0015918">
    <property type="term" value="P:sterol transport"/>
    <property type="evidence" value="ECO:0007669"/>
    <property type="project" value="InterPro"/>
</dbReference>
<evidence type="ECO:0000313" key="9">
    <source>
        <dbReference type="EnsemblMetazoa" id="Aqu2.1.16771_001"/>
    </source>
</evidence>
<protein>
    <recommendedName>
        <fullName evidence="8">MD-2-related lipid-recognition domain-containing protein</fullName>
    </recommendedName>
</protein>